<dbReference type="GO" id="GO:0019251">
    <property type="term" value="P:anaerobic cobalamin biosynthetic process"/>
    <property type="evidence" value="ECO:0007669"/>
    <property type="project" value="UniProtKB-UniRule"/>
</dbReference>
<dbReference type="Proteomes" id="UP000265962">
    <property type="component" value="Unassembled WGS sequence"/>
</dbReference>
<dbReference type="InterPro" id="IPR002748">
    <property type="entry name" value="CbiD"/>
</dbReference>
<comment type="similarity">
    <text evidence="5">Belongs to the CbiD family.</text>
</comment>
<dbReference type="PANTHER" id="PTHR35863:SF1">
    <property type="entry name" value="COBALT-PRECORRIN-5B C(1)-METHYLTRANSFERASE"/>
    <property type="match status" value="1"/>
</dbReference>
<dbReference type="EMBL" id="OMOH01000007">
    <property type="protein sequence ID" value="SPF68991.1"/>
    <property type="molecule type" value="Genomic_DNA"/>
</dbReference>
<dbReference type="PANTHER" id="PTHR35863">
    <property type="entry name" value="COBALT-PRECORRIN-5B C(1)-METHYLTRANSFERASE"/>
    <property type="match status" value="1"/>
</dbReference>
<dbReference type="Gene3D" id="3.30.2110.10">
    <property type="entry name" value="CbiD-like"/>
    <property type="match status" value="1"/>
</dbReference>
<evidence type="ECO:0000256" key="6">
    <source>
        <dbReference type="SAM" id="MobiDB-lite"/>
    </source>
</evidence>
<keyword evidence="8" id="KW-1185">Reference proteome</keyword>
<evidence type="ECO:0000256" key="3">
    <source>
        <dbReference type="ARBA" id="ARBA00022679"/>
    </source>
</evidence>
<protein>
    <recommendedName>
        <fullName evidence="5">Cobalt-precorrin-5B C(1)-methyltransferase</fullName>
        <ecNumber evidence="5">2.1.1.195</ecNumber>
    </recommendedName>
    <alternativeName>
        <fullName evidence="5">Cobalt-precorrin-6A synthase</fullName>
    </alternativeName>
</protein>
<dbReference type="HAMAP" id="MF_00787">
    <property type="entry name" value="CbiD"/>
    <property type="match status" value="1"/>
</dbReference>
<feature type="compositionally biased region" description="Low complexity" evidence="6">
    <location>
        <begin position="21"/>
        <end position="35"/>
    </location>
</feature>
<evidence type="ECO:0000256" key="5">
    <source>
        <dbReference type="HAMAP-Rule" id="MF_00787"/>
    </source>
</evidence>
<keyword evidence="3 5" id="KW-0808">Transferase</keyword>
<comment type="pathway">
    <text evidence="5">Cofactor biosynthesis; adenosylcobalamin biosynthesis; cob(II)yrinate a,c-diamide from sirohydrochlorin (anaerobic route): step 6/10.</text>
</comment>
<dbReference type="EC" id="2.1.1.195" evidence="5"/>
<dbReference type="GO" id="GO:0043780">
    <property type="term" value="F:cobalt-precorrin-5B C1-methyltransferase activity"/>
    <property type="evidence" value="ECO:0007669"/>
    <property type="project" value="RHEA"/>
</dbReference>
<keyword evidence="2 5" id="KW-0489">Methyltransferase</keyword>
<feature type="region of interest" description="Disordered" evidence="6">
    <location>
        <begin position="1"/>
        <end position="107"/>
    </location>
</feature>
<sequence>MPGRTAPVRTGPGEPPRDVTAADAPAGPGNDAALAEQGRHDLTDHGSGPGSTRRGTSGSGSGPAERKVEDVPTPSGRESAGRGTDRESTSRGSGREAQLDRSGLRPGWTTGACAAAASRAAWTALLTGAFPDPVEIELPHGRRPAFALTQERLGDGSAMAAVTKDAGDDPDVTQGAVVRATLRRGEPGSGITFAAGDGVGTVTRPGLPLEVGEPAINPVPRRYIAANIAAADREAGGSGAPDVLVTVSIDDGESIAQRTWNPRIGILGGLSVLGTTGVVVPYSCSAWIASIHEGIDVARAGGVRHVAGTTGSSSTTTVETLYPGVELLDMGDFAGAVLKYLHQHPVPRLTLCGGFAKISKLANGYLDLHSHRTQVDHEHLASLAARAGAGPELVEQVRHSPTAAHAQSLCADAGVPLGDTVADAARTEALAVIDNPQVDVQVICTDRKGRVVGRAGFAASTPE</sequence>
<dbReference type="Pfam" id="PF01888">
    <property type="entry name" value="CbiD"/>
    <property type="match status" value="1"/>
</dbReference>
<dbReference type="NCBIfam" id="NF000849">
    <property type="entry name" value="PRK00075.1-1"/>
    <property type="match status" value="1"/>
</dbReference>
<feature type="compositionally biased region" description="Basic and acidic residues" evidence="6">
    <location>
        <begin position="79"/>
        <end position="103"/>
    </location>
</feature>
<evidence type="ECO:0000313" key="8">
    <source>
        <dbReference type="Proteomes" id="UP000265962"/>
    </source>
</evidence>
<proteinExistence type="inferred from homology"/>
<evidence type="ECO:0000256" key="2">
    <source>
        <dbReference type="ARBA" id="ARBA00022603"/>
    </source>
</evidence>
<dbReference type="SUPFAM" id="SSF111342">
    <property type="entry name" value="CbiD-like"/>
    <property type="match status" value="1"/>
</dbReference>
<dbReference type="GO" id="GO:0032259">
    <property type="term" value="P:methylation"/>
    <property type="evidence" value="ECO:0007669"/>
    <property type="project" value="UniProtKB-KW"/>
</dbReference>
<dbReference type="UniPathway" id="UPA00148">
    <property type="reaction ID" value="UER00227"/>
</dbReference>
<name>A0A375I2E3_9ACTN</name>
<dbReference type="OrthoDB" id="6439987at2"/>
<evidence type="ECO:0000256" key="1">
    <source>
        <dbReference type="ARBA" id="ARBA00022573"/>
    </source>
</evidence>
<keyword evidence="4 5" id="KW-0949">S-adenosyl-L-methionine</keyword>
<dbReference type="RefSeq" id="WP_119716113.1">
    <property type="nucleotide sequence ID" value="NZ_OMOH01000007.1"/>
</dbReference>
<comment type="catalytic activity">
    <reaction evidence="5">
        <text>Co-precorrin-5B + S-adenosyl-L-methionine = Co-precorrin-6A + S-adenosyl-L-homocysteine</text>
        <dbReference type="Rhea" id="RHEA:26285"/>
        <dbReference type="ChEBI" id="CHEBI:57856"/>
        <dbReference type="ChEBI" id="CHEBI:59789"/>
        <dbReference type="ChEBI" id="CHEBI:60063"/>
        <dbReference type="ChEBI" id="CHEBI:60064"/>
        <dbReference type="EC" id="2.1.1.195"/>
    </reaction>
</comment>
<evidence type="ECO:0000256" key="4">
    <source>
        <dbReference type="ARBA" id="ARBA00022691"/>
    </source>
</evidence>
<evidence type="ECO:0000313" key="7">
    <source>
        <dbReference type="EMBL" id="SPF68991.1"/>
    </source>
</evidence>
<comment type="function">
    <text evidence="5">Catalyzes the methylation of C-1 in cobalt-precorrin-5B to form cobalt-precorrin-6A.</text>
</comment>
<dbReference type="NCBIfam" id="TIGR00312">
    <property type="entry name" value="cbiD"/>
    <property type="match status" value="1"/>
</dbReference>
<organism evidence="7 8">
    <name type="scientific">Propionibacterium ruminifibrarum</name>
    <dbReference type="NCBI Taxonomy" id="1962131"/>
    <lineage>
        <taxon>Bacteria</taxon>
        <taxon>Bacillati</taxon>
        <taxon>Actinomycetota</taxon>
        <taxon>Actinomycetes</taxon>
        <taxon>Propionibacteriales</taxon>
        <taxon>Propionibacteriaceae</taxon>
        <taxon>Propionibacterium</taxon>
    </lineage>
</organism>
<accession>A0A375I2E3</accession>
<dbReference type="AlphaFoldDB" id="A0A375I2E3"/>
<reference evidence="8" key="1">
    <citation type="submission" date="2018-02" db="EMBL/GenBank/DDBJ databases">
        <authorList>
            <person name="Hornung B."/>
        </authorList>
    </citation>
    <scope>NUCLEOTIDE SEQUENCE [LARGE SCALE GENOMIC DNA]</scope>
</reference>
<keyword evidence="1 5" id="KW-0169">Cobalamin biosynthesis</keyword>
<dbReference type="InterPro" id="IPR036074">
    <property type="entry name" value="CbiD_sf"/>
</dbReference>
<gene>
    <name evidence="5" type="primary">cbiD</name>
    <name evidence="7" type="ORF">PROPJV5_1965</name>
</gene>